<dbReference type="InterPro" id="IPR015421">
    <property type="entry name" value="PyrdxlP-dep_Trfase_major"/>
</dbReference>
<dbReference type="InterPro" id="IPR015422">
    <property type="entry name" value="PyrdxlP-dep_Trfase_small"/>
</dbReference>
<comment type="cofactor">
    <cofactor evidence="1">
        <name>pyridoxal 5'-phosphate</name>
        <dbReference type="ChEBI" id="CHEBI:597326"/>
    </cofactor>
</comment>
<dbReference type="SUPFAM" id="SSF53383">
    <property type="entry name" value="PLP-dependent transferases"/>
    <property type="match status" value="1"/>
</dbReference>
<dbReference type="PANTHER" id="PTHR42790">
    <property type="entry name" value="AMINOTRANSFERASE"/>
    <property type="match status" value="1"/>
</dbReference>
<dbReference type="GO" id="GO:0030170">
    <property type="term" value="F:pyridoxal phosphate binding"/>
    <property type="evidence" value="ECO:0007669"/>
    <property type="project" value="InterPro"/>
</dbReference>
<dbReference type="Pfam" id="PF00155">
    <property type="entry name" value="Aminotran_1_2"/>
    <property type="match status" value="1"/>
</dbReference>
<accession>A0AA90KII2</accession>
<feature type="domain" description="Aminotransferase class I/classII large" evidence="5">
    <location>
        <begin position="69"/>
        <end position="402"/>
    </location>
</feature>
<dbReference type="CDD" id="cd00609">
    <property type="entry name" value="AAT_like"/>
    <property type="match status" value="1"/>
</dbReference>
<dbReference type="PANTHER" id="PTHR42790:SF19">
    <property type="entry name" value="KYNURENINE_ALPHA-AMINOADIPATE AMINOTRANSFERASE, MITOCHONDRIAL"/>
    <property type="match status" value="1"/>
</dbReference>
<sequence>MNFLNEVAQHYPDAISFAAGRPYEGFFDLDAVHRHLETYRAHLAAECGGDTQRALCTILQYGRTKGIIHELVARHLAVDEGITADPESIVVTVGCQEAVYLTLRALRVTDRDALLAVVPSYVGAHGAAQLVDMPLLPVKDTPHGVDVADLAAVVRDARAAGLRPRALYVIPDFANPSGVSMSREAREELLRVAAELDILLLEDNPYGFFGAEGEPAVPTLKSLDRDRRVVYLGSFAKTGIPGARVGYVLADQRVVLPDGGGSTLADQLAKIKSMLTVNTSPIAQAVIGGKLLENGFSLRSANTAERRVYQANLRQVLDGLARRFPAHEVPRITWNTPTGGFFLVMSLPFEAGDDLLEVSAREHGVLWTPMHHFYGDGRTRRTIRLSFSHLRPEEIEAGLDRLAGFVRAHA</sequence>
<dbReference type="EMBL" id="JABXJJ020000034">
    <property type="protein sequence ID" value="MDI5972644.1"/>
    <property type="molecule type" value="Genomic_DNA"/>
</dbReference>
<evidence type="ECO:0000313" key="6">
    <source>
        <dbReference type="EMBL" id="MDI5972644.1"/>
    </source>
</evidence>
<keyword evidence="3" id="KW-0808">Transferase</keyword>
<dbReference type="InterPro" id="IPR015424">
    <property type="entry name" value="PyrdxlP-dep_Trfase"/>
</dbReference>
<evidence type="ECO:0000256" key="2">
    <source>
        <dbReference type="ARBA" id="ARBA00022576"/>
    </source>
</evidence>
<gene>
    <name evidence="6" type="ORF">POF50_025430</name>
</gene>
<comment type="caution">
    <text evidence="6">The sequence shown here is derived from an EMBL/GenBank/DDBJ whole genome shotgun (WGS) entry which is preliminary data.</text>
</comment>
<keyword evidence="4" id="KW-0663">Pyridoxal phosphate</keyword>
<dbReference type="Gene3D" id="3.40.640.10">
    <property type="entry name" value="Type I PLP-dependent aspartate aminotransferase-like (Major domain)"/>
    <property type="match status" value="1"/>
</dbReference>
<dbReference type="InterPro" id="IPR004839">
    <property type="entry name" value="Aminotransferase_I/II_large"/>
</dbReference>
<evidence type="ECO:0000256" key="1">
    <source>
        <dbReference type="ARBA" id="ARBA00001933"/>
    </source>
</evidence>
<dbReference type="Gene3D" id="3.90.1150.10">
    <property type="entry name" value="Aspartate Aminotransferase, domain 1"/>
    <property type="match status" value="1"/>
</dbReference>
<dbReference type="AlphaFoldDB" id="A0AA90KII2"/>
<dbReference type="GO" id="GO:1901605">
    <property type="term" value="P:alpha-amino acid metabolic process"/>
    <property type="evidence" value="ECO:0007669"/>
    <property type="project" value="TreeGrafter"/>
</dbReference>
<dbReference type="InterPro" id="IPR050859">
    <property type="entry name" value="Class-I_PLP-dep_aminotransf"/>
</dbReference>
<dbReference type="GO" id="GO:0008483">
    <property type="term" value="F:transaminase activity"/>
    <property type="evidence" value="ECO:0007669"/>
    <property type="project" value="UniProtKB-KW"/>
</dbReference>
<organism evidence="6">
    <name type="scientific">Streptantibioticus silvisoli</name>
    <dbReference type="NCBI Taxonomy" id="2705255"/>
    <lineage>
        <taxon>Bacteria</taxon>
        <taxon>Bacillati</taxon>
        <taxon>Actinomycetota</taxon>
        <taxon>Actinomycetes</taxon>
        <taxon>Kitasatosporales</taxon>
        <taxon>Streptomycetaceae</taxon>
        <taxon>Streptantibioticus</taxon>
    </lineage>
</organism>
<name>A0AA90KII2_9ACTN</name>
<reference evidence="6" key="1">
    <citation type="submission" date="2023-05" db="EMBL/GenBank/DDBJ databases">
        <title>Streptantibioticus silvisoli sp. nov., acidotolerant actinomycetes 1 from pine litter.</title>
        <authorList>
            <person name="Swiecimska M."/>
            <person name="Golinska P."/>
            <person name="Sangal V."/>
            <person name="Wachnowicz B."/>
            <person name="Goodfellow M."/>
        </authorList>
    </citation>
    <scope>NUCLEOTIDE SEQUENCE</scope>
    <source>
        <strain evidence="6">SL13</strain>
    </source>
</reference>
<protein>
    <submittedName>
        <fullName evidence="6">PLP-dependent aminotransferase family protein</fullName>
    </submittedName>
</protein>
<keyword evidence="2 6" id="KW-0032">Aminotransferase</keyword>
<evidence type="ECO:0000256" key="3">
    <source>
        <dbReference type="ARBA" id="ARBA00022679"/>
    </source>
</evidence>
<proteinExistence type="predicted"/>
<evidence type="ECO:0000259" key="5">
    <source>
        <dbReference type="Pfam" id="PF00155"/>
    </source>
</evidence>
<evidence type="ECO:0000256" key="4">
    <source>
        <dbReference type="ARBA" id="ARBA00022898"/>
    </source>
</evidence>